<keyword evidence="1" id="KW-0472">Membrane</keyword>
<dbReference type="Proteomes" id="UP001163823">
    <property type="component" value="Chromosome 13"/>
</dbReference>
<keyword evidence="1" id="KW-1133">Transmembrane helix</keyword>
<comment type="caution">
    <text evidence="3">The sequence shown here is derived from an EMBL/GenBank/DDBJ whole genome shotgun (WGS) entry which is preliminary data.</text>
</comment>
<keyword evidence="4" id="KW-1185">Reference proteome</keyword>
<name>A0AAD7KVQ3_QUISA</name>
<gene>
    <name evidence="3" type="ORF">O6P43_031647</name>
</gene>
<evidence type="ECO:0000256" key="1">
    <source>
        <dbReference type="SAM" id="Phobius"/>
    </source>
</evidence>
<reference evidence="3" key="1">
    <citation type="journal article" date="2023" name="Science">
        <title>Elucidation of the pathway for biosynthesis of saponin adjuvants from the soapbark tree.</title>
        <authorList>
            <person name="Reed J."/>
            <person name="Orme A."/>
            <person name="El-Demerdash A."/>
            <person name="Owen C."/>
            <person name="Martin L.B.B."/>
            <person name="Misra R.C."/>
            <person name="Kikuchi S."/>
            <person name="Rejzek M."/>
            <person name="Martin A.C."/>
            <person name="Harkess A."/>
            <person name="Leebens-Mack J."/>
            <person name="Louveau T."/>
            <person name="Stephenson M.J."/>
            <person name="Osbourn A."/>
        </authorList>
    </citation>
    <scope>NUCLEOTIDE SEQUENCE</scope>
    <source>
        <strain evidence="3">S10</strain>
    </source>
</reference>
<dbReference type="InterPro" id="IPR025315">
    <property type="entry name" value="DUF4220"/>
</dbReference>
<dbReference type="AlphaFoldDB" id="A0AAD7KVQ3"/>
<dbReference type="EMBL" id="JARAOO010000013">
    <property type="protein sequence ID" value="KAJ7946759.1"/>
    <property type="molecule type" value="Genomic_DNA"/>
</dbReference>
<sequence length="411" mass="47376">MPVSFLSFVCLSLGVFLCRNKGRFHKSDIAITYTLLIGSIYLESIAILMLILSDWTLVSLLKGSTTDLHRKRSSIASMLCQFLSFKNSKNHNFFPPLFSSQILFRRWPESVLGYNLIDYCIKEGLRIQTRDKRKEEKKLLYFVCLCWSSVVKKLISVLRLQGFVDGWNLTICSLSTEHSAWNIIFEELKTKSNWLEDLETGKNDIRAGKGDWVLNEYHGSQYRKLEPFVVEFPFDQSILLWHIATELLFTVVEVPKDEKTKKYRDCSKLISDYMSYLIVMQPQLISSVAGIAKLSFQDTCAEAIRCFSSWRFDNKEEKGSKSKIEKKEACKKILEVDTLISVEPARNFNIKPINVKAGESKSVLFDACMLANELKCLTDGDWWEIMCRVWVEMLSYAAYSLQSNSTFPTTK</sequence>
<evidence type="ECO:0000313" key="3">
    <source>
        <dbReference type="EMBL" id="KAJ7946759.1"/>
    </source>
</evidence>
<dbReference type="Pfam" id="PF04578">
    <property type="entry name" value="DUF594"/>
    <property type="match status" value="1"/>
</dbReference>
<evidence type="ECO:0000313" key="4">
    <source>
        <dbReference type="Proteomes" id="UP001163823"/>
    </source>
</evidence>
<dbReference type="KEGG" id="qsa:O6P43_031647"/>
<accession>A0AAD7KVQ3</accession>
<organism evidence="3 4">
    <name type="scientific">Quillaja saponaria</name>
    <name type="common">Soap bark tree</name>
    <dbReference type="NCBI Taxonomy" id="32244"/>
    <lineage>
        <taxon>Eukaryota</taxon>
        <taxon>Viridiplantae</taxon>
        <taxon>Streptophyta</taxon>
        <taxon>Embryophyta</taxon>
        <taxon>Tracheophyta</taxon>
        <taxon>Spermatophyta</taxon>
        <taxon>Magnoliopsida</taxon>
        <taxon>eudicotyledons</taxon>
        <taxon>Gunneridae</taxon>
        <taxon>Pentapetalae</taxon>
        <taxon>rosids</taxon>
        <taxon>fabids</taxon>
        <taxon>Fabales</taxon>
        <taxon>Quillajaceae</taxon>
        <taxon>Quillaja</taxon>
    </lineage>
</organism>
<feature type="domain" description="DUF4220" evidence="2">
    <location>
        <begin position="4"/>
        <end position="119"/>
    </location>
</feature>
<dbReference type="InterPro" id="IPR007658">
    <property type="entry name" value="DUF594"/>
</dbReference>
<dbReference type="PANTHER" id="PTHR31325">
    <property type="entry name" value="OS01G0798800 PROTEIN-RELATED"/>
    <property type="match status" value="1"/>
</dbReference>
<evidence type="ECO:0000259" key="2">
    <source>
        <dbReference type="Pfam" id="PF13968"/>
    </source>
</evidence>
<protein>
    <recommendedName>
        <fullName evidence="2">DUF4220 domain-containing protein</fullName>
    </recommendedName>
</protein>
<feature type="transmembrane region" description="Helical" evidence="1">
    <location>
        <begin position="30"/>
        <end position="52"/>
    </location>
</feature>
<dbReference type="Pfam" id="PF13968">
    <property type="entry name" value="DUF4220"/>
    <property type="match status" value="1"/>
</dbReference>
<proteinExistence type="predicted"/>
<keyword evidence="1" id="KW-0812">Transmembrane</keyword>